<dbReference type="GO" id="GO:0005524">
    <property type="term" value="F:ATP binding"/>
    <property type="evidence" value="ECO:0007669"/>
    <property type="project" value="UniProtKB-KW"/>
</dbReference>
<keyword evidence="4 10" id="KW-0547">Nucleotide-binding</keyword>
<evidence type="ECO:0000256" key="1">
    <source>
        <dbReference type="ARBA" id="ARBA00010257"/>
    </source>
</evidence>
<evidence type="ECO:0000256" key="6">
    <source>
        <dbReference type="ARBA" id="ARBA00023210"/>
    </source>
</evidence>
<evidence type="ECO:0000256" key="8">
    <source>
        <dbReference type="ARBA" id="ARBA00025436"/>
    </source>
</evidence>
<dbReference type="AlphaFoldDB" id="G9QQ60"/>
<feature type="binding site" evidence="10">
    <location>
        <begin position="11"/>
        <end position="18"/>
    </location>
    <ligand>
        <name>ATP</name>
        <dbReference type="ChEBI" id="CHEBI:30616"/>
    </ligand>
</feature>
<evidence type="ECO:0000256" key="7">
    <source>
        <dbReference type="ARBA" id="ARBA00023306"/>
    </source>
</evidence>
<evidence type="ECO:0000256" key="9">
    <source>
        <dbReference type="ARBA" id="ARBA00032845"/>
    </source>
</evidence>
<dbReference type="PIRSF" id="PIRSF003092">
    <property type="entry name" value="MinD"/>
    <property type="match status" value="1"/>
</dbReference>
<evidence type="ECO:0000259" key="11">
    <source>
        <dbReference type="Pfam" id="PF13614"/>
    </source>
</evidence>
<keyword evidence="3" id="KW-0132">Cell division</keyword>
<protein>
    <recommendedName>
        <fullName evidence="2">Septum site-determining protein MinD</fullName>
    </recommendedName>
    <alternativeName>
        <fullName evidence="9">Cell division inhibitor MinD</fullName>
    </alternativeName>
</protein>
<dbReference type="PANTHER" id="PTHR43384:SF6">
    <property type="entry name" value="SEPTUM SITE-DETERMINING PROTEIN MIND HOMOLOG, CHLOROPLASTIC"/>
    <property type="match status" value="1"/>
</dbReference>
<dbReference type="PANTHER" id="PTHR43384">
    <property type="entry name" value="SEPTUM SITE-DETERMINING PROTEIN MIND HOMOLOG, CHLOROPLASTIC-RELATED"/>
    <property type="match status" value="1"/>
</dbReference>
<dbReference type="InterPro" id="IPR050625">
    <property type="entry name" value="ParA/MinD_ATPase"/>
</dbReference>
<dbReference type="GO" id="GO:0051782">
    <property type="term" value="P:negative regulation of cell division"/>
    <property type="evidence" value="ECO:0007669"/>
    <property type="project" value="TreeGrafter"/>
</dbReference>
<dbReference type="EMBL" id="ACWF01000158">
    <property type="protein sequence ID" value="EHL73374.1"/>
    <property type="molecule type" value="Genomic_DNA"/>
</dbReference>
<evidence type="ECO:0000256" key="3">
    <source>
        <dbReference type="ARBA" id="ARBA00022618"/>
    </source>
</evidence>
<evidence type="ECO:0000256" key="4">
    <source>
        <dbReference type="ARBA" id="ARBA00022741"/>
    </source>
</evidence>
<dbReference type="NCBIfam" id="TIGR01968">
    <property type="entry name" value="minD_bact"/>
    <property type="match status" value="1"/>
</dbReference>
<dbReference type="Gene3D" id="3.40.50.300">
    <property type="entry name" value="P-loop containing nucleotide triphosphate hydrolases"/>
    <property type="match status" value="1"/>
</dbReference>
<evidence type="ECO:0000313" key="12">
    <source>
        <dbReference type="EMBL" id="EHL73374.1"/>
    </source>
</evidence>
<keyword evidence="13" id="KW-1185">Reference proteome</keyword>
<dbReference type="CDD" id="cd02036">
    <property type="entry name" value="MinD"/>
    <property type="match status" value="1"/>
</dbReference>
<dbReference type="Proteomes" id="UP000011747">
    <property type="component" value="Unassembled WGS sequence"/>
</dbReference>
<sequence>MGEAIVITSGKGGVGKTTTSANLGTALALLDKKVCLVDTDIGLRNLDVVLGLENRIIYDLVDVAEGRCKIHQALVKDKRFNDLLFLLPAAQTSDKSAVSPEQIKKLVEELKQDFDYILIDCPAGIEQGYRNAVAGADKAIVVTTPEKSAVRDADRIIGLLEKESHIEPPKLVINRIRSHMVENGEMLDVDEITTHLSIDLLGIVVDDDEVIKSSNAGEPIAHDPNNRASIAFRNIARRILGESIPLQPLETEKEGVFSRIKKFFGIRSK</sequence>
<dbReference type="GO" id="GO:0000917">
    <property type="term" value="P:division septum assembly"/>
    <property type="evidence" value="ECO:0007669"/>
    <property type="project" value="UniProtKB-KW"/>
</dbReference>
<dbReference type="PATRIC" id="fig|665952.3.peg.3344"/>
<dbReference type="Pfam" id="PF13614">
    <property type="entry name" value="AAA_31"/>
    <property type="match status" value="1"/>
</dbReference>
<accession>G9QQ60</accession>
<evidence type="ECO:0000313" key="13">
    <source>
        <dbReference type="Proteomes" id="UP000011747"/>
    </source>
</evidence>
<gene>
    <name evidence="12" type="ORF">HMPREF1015_00427</name>
</gene>
<dbReference type="SUPFAM" id="SSF52540">
    <property type="entry name" value="P-loop containing nucleoside triphosphate hydrolases"/>
    <property type="match status" value="1"/>
</dbReference>
<comment type="similarity">
    <text evidence="1">Belongs to the ParA family. MinD subfamily.</text>
</comment>
<evidence type="ECO:0000256" key="5">
    <source>
        <dbReference type="ARBA" id="ARBA00022840"/>
    </source>
</evidence>
<keyword evidence="7" id="KW-0131">Cell cycle</keyword>
<name>G9QQ60_9BACI</name>
<keyword evidence="5 10" id="KW-0067">ATP-binding</keyword>
<dbReference type="RefSeq" id="WP_003355523.1">
    <property type="nucleotide sequence ID" value="NZ_JH414764.1"/>
</dbReference>
<evidence type="ECO:0000256" key="2">
    <source>
        <dbReference type="ARBA" id="ARBA00016887"/>
    </source>
</evidence>
<dbReference type="GO" id="GO:0016887">
    <property type="term" value="F:ATP hydrolysis activity"/>
    <property type="evidence" value="ECO:0007669"/>
    <property type="project" value="InterPro"/>
</dbReference>
<feature type="domain" description="AAA" evidence="11">
    <location>
        <begin position="3"/>
        <end position="160"/>
    </location>
</feature>
<dbReference type="FunFam" id="3.40.50.300:FF:000068">
    <property type="entry name" value="Site-determining protein"/>
    <property type="match status" value="1"/>
</dbReference>
<dbReference type="InterPro" id="IPR010223">
    <property type="entry name" value="MinD"/>
</dbReference>
<proteinExistence type="inferred from homology"/>
<dbReference type="GO" id="GO:0009898">
    <property type="term" value="C:cytoplasmic side of plasma membrane"/>
    <property type="evidence" value="ECO:0007669"/>
    <property type="project" value="TreeGrafter"/>
</dbReference>
<dbReference type="InterPro" id="IPR027417">
    <property type="entry name" value="P-loop_NTPase"/>
</dbReference>
<reference evidence="12 13" key="1">
    <citation type="submission" date="2011-09" db="EMBL/GenBank/DDBJ databases">
        <title>The Genome Sequence of Bacillus smithii 7_3_47FAA.</title>
        <authorList>
            <consortium name="The Broad Institute Genome Sequencing Platform"/>
            <person name="Earl A."/>
            <person name="Ward D."/>
            <person name="Feldgarden M."/>
            <person name="Gevers D."/>
            <person name="Daigneault M."/>
            <person name="Strauss J."/>
            <person name="Allen-Vercoe E."/>
            <person name="Young S.K."/>
            <person name="Zeng Q."/>
            <person name="Gargeya S."/>
            <person name="Fitzgerald M."/>
            <person name="Haas B."/>
            <person name="Abouelleil A."/>
            <person name="Alvarado L."/>
            <person name="Arachchi H.M."/>
            <person name="Berlin A."/>
            <person name="Brown A."/>
            <person name="Chapman S.B."/>
            <person name="Chen Z."/>
            <person name="Dunbar C."/>
            <person name="Freedman E."/>
            <person name="Gearin G."/>
            <person name="Goldberg J."/>
            <person name="Griggs A."/>
            <person name="Gujja S."/>
            <person name="Heiman D."/>
            <person name="Howarth C."/>
            <person name="Larson L."/>
            <person name="Lui A."/>
            <person name="MacDonald P.J.P."/>
            <person name="Montmayeur A."/>
            <person name="Murphy C."/>
            <person name="Neiman D."/>
            <person name="Pearson M."/>
            <person name="Priest M."/>
            <person name="Roberts A."/>
            <person name="Saif S."/>
            <person name="Shea T."/>
            <person name="Shenoy N."/>
            <person name="Sisk P."/>
            <person name="Stolte C."/>
            <person name="Sykes S."/>
            <person name="Wortman J."/>
            <person name="Nusbaum C."/>
            <person name="Birren B."/>
        </authorList>
    </citation>
    <scope>NUCLEOTIDE SEQUENCE [LARGE SCALE GENOMIC DNA]</scope>
    <source>
        <strain evidence="12 13">7_3_47FAA</strain>
    </source>
</reference>
<dbReference type="HOGENOM" id="CLU_037612_0_1_9"/>
<dbReference type="GeneID" id="87582423"/>
<dbReference type="InterPro" id="IPR025501">
    <property type="entry name" value="MinD_FleN"/>
</dbReference>
<comment type="caution">
    <text evidence="12">The sequence shown here is derived from an EMBL/GenBank/DDBJ whole genome shotgun (WGS) entry which is preliminary data.</text>
</comment>
<dbReference type="InterPro" id="IPR025669">
    <property type="entry name" value="AAA_dom"/>
</dbReference>
<organism evidence="12 13">
    <name type="scientific">Bacillus smithii 7_3_47FAA</name>
    <dbReference type="NCBI Taxonomy" id="665952"/>
    <lineage>
        <taxon>Bacteria</taxon>
        <taxon>Bacillati</taxon>
        <taxon>Bacillota</taxon>
        <taxon>Bacilli</taxon>
        <taxon>Bacillales</taxon>
        <taxon>Bacillaceae</taxon>
        <taxon>Bacillus</taxon>
    </lineage>
</organism>
<comment type="function">
    <text evidence="8">ATPase required for the correct placement of the division site. Cell division inhibitors MinC and MinD act in concert to form an inhibitor capable of blocking formation of the polar Z ring septums. Rapidly oscillates between the poles of the cell to destabilize FtsZ filaments that have formed before they mature into polar Z rings.</text>
</comment>
<keyword evidence="6" id="KW-0717">Septation</keyword>
<dbReference type="GO" id="GO:0005829">
    <property type="term" value="C:cytosol"/>
    <property type="evidence" value="ECO:0007669"/>
    <property type="project" value="TreeGrafter"/>
</dbReference>
<evidence type="ECO:0000256" key="10">
    <source>
        <dbReference type="PIRSR" id="PIRSR003092-1"/>
    </source>
</evidence>